<dbReference type="EMBL" id="VIWT01000009">
    <property type="protein sequence ID" value="TWF71423.1"/>
    <property type="molecule type" value="Genomic_DNA"/>
</dbReference>
<name>A0A561S984_9ACTN</name>
<dbReference type="AlphaFoldDB" id="A0A561S984"/>
<evidence type="ECO:0000313" key="1">
    <source>
        <dbReference type="EMBL" id="TWF71423.1"/>
    </source>
</evidence>
<dbReference type="Proteomes" id="UP000317940">
    <property type="component" value="Unassembled WGS sequence"/>
</dbReference>
<protein>
    <submittedName>
        <fullName evidence="1">Uncharacterized protein</fullName>
    </submittedName>
</protein>
<gene>
    <name evidence="1" type="ORF">FHX73_1953</name>
</gene>
<accession>A0A561S984</accession>
<evidence type="ECO:0000313" key="2">
    <source>
        <dbReference type="Proteomes" id="UP000317940"/>
    </source>
</evidence>
<organism evidence="1 2">
    <name type="scientific">Kitasatospora viridis</name>
    <dbReference type="NCBI Taxonomy" id="281105"/>
    <lineage>
        <taxon>Bacteria</taxon>
        <taxon>Bacillati</taxon>
        <taxon>Actinomycetota</taxon>
        <taxon>Actinomycetes</taxon>
        <taxon>Kitasatosporales</taxon>
        <taxon>Streptomycetaceae</taxon>
        <taxon>Kitasatospora</taxon>
    </lineage>
</organism>
<reference evidence="1 2" key="1">
    <citation type="submission" date="2019-06" db="EMBL/GenBank/DDBJ databases">
        <title>Sequencing the genomes of 1000 actinobacteria strains.</title>
        <authorList>
            <person name="Klenk H.-P."/>
        </authorList>
    </citation>
    <scope>NUCLEOTIDE SEQUENCE [LARGE SCALE GENOMIC DNA]</scope>
    <source>
        <strain evidence="1 2">DSM 44826</strain>
    </source>
</reference>
<keyword evidence="2" id="KW-1185">Reference proteome</keyword>
<comment type="caution">
    <text evidence="1">The sequence shown here is derived from an EMBL/GenBank/DDBJ whole genome shotgun (WGS) entry which is preliminary data.</text>
</comment>
<sequence length="88" mass="9417">MGFPLRELVESEDYTLGQDFATVALESGFDGIAFPAGPGRLFAVFGEVGSTRYAKVARDTLIPDEILKKLGVEVLPDPESGSRRVGVS</sequence>
<proteinExistence type="predicted"/>